<accession>A0A4Y2UN25</accession>
<dbReference type="PANTHER" id="PTHR33568">
    <property type="entry name" value="DNA POLYMERASE"/>
    <property type="match status" value="1"/>
</dbReference>
<sequence length="172" mass="19881">MKEEFCPQSDKTNVYLAAFSTAHSRLKLYREIEKLGEAVLYYDTDSIIYVSNSINDPEIGDFLRDFTDELEGDAIVKFVSGGAKNYAYVTKSGKSVRKIRGYLLNYENSLKLNFDSVLKLVRSFDEERITVTNPRKITRDVKAVKIINKVEEKNYRKVYDERVILDDLNTLP</sequence>
<keyword evidence="2" id="KW-1185">Reference proteome</keyword>
<protein>
    <submittedName>
        <fullName evidence="1">Uncharacterized protein</fullName>
    </submittedName>
</protein>
<dbReference type="Gene3D" id="3.90.1600.10">
    <property type="entry name" value="Palm domain of DNA polymerase"/>
    <property type="match status" value="1"/>
</dbReference>
<name>A0A4Y2UN25_ARAVE</name>
<dbReference type="SUPFAM" id="SSF56672">
    <property type="entry name" value="DNA/RNA polymerases"/>
    <property type="match status" value="1"/>
</dbReference>
<dbReference type="PANTHER" id="PTHR33568:SF3">
    <property type="entry name" value="DNA-DIRECTED DNA POLYMERASE"/>
    <property type="match status" value="1"/>
</dbReference>
<dbReference type="OrthoDB" id="6417920at2759"/>
<evidence type="ECO:0000313" key="1">
    <source>
        <dbReference type="EMBL" id="GBO14425.1"/>
    </source>
</evidence>
<gene>
    <name evidence="1" type="ORF">AVEN_176724_1</name>
</gene>
<dbReference type="AlphaFoldDB" id="A0A4Y2UN25"/>
<proteinExistence type="predicted"/>
<dbReference type="Proteomes" id="UP000499080">
    <property type="component" value="Unassembled WGS sequence"/>
</dbReference>
<organism evidence="1 2">
    <name type="scientific">Araneus ventricosus</name>
    <name type="common">Orbweaver spider</name>
    <name type="synonym">Epeira ventricosa</name>
    <dbReference type="NCBI Taxonomy" id="182803"/>
    <lineage>
        <taxon>Eukaryota</taxon>
        <taxon>Metazoa</taxon>
        <taxon>Ecdysozoa</taxon>
        <taxon>Arthropoda</taxon>
        <taxon>Chelicerata</taxon>
        <taxon>Arachnida</taxon>
        <taxon>Araneae</taxon>
        <taxon>Araneomorphae</taxon>
        <taxon>Entelegynae</taxon>
        <taxon>Araneoidea</taxon>
        <taxon>Araneidae</taxon>
        <taxon>Araneus</taxon>
    </lineage>
</organism>
<dbReference type="InterPro" id="IPR023211">
    <property type="entry name" value="DNA_pol_palm_dom_sf"/>
</dbReference>
<dbReference type="EMBL" id="BGPR01038555">
    <property type="protein sequence ID" value="GBO14425.1"/>
    <property type="molecule type" value="Genomic_DNA"/>
</dbReference>
<reference evidence="1 2" key="1">
    <citation type="journal article" date="2019" name="Sci. Rep.">
        <title>Orb-weaving spider Araneus ventricosus genome elucidates the spidroin gene catalogue.</title>
        <authorList>
            <person name="Kono N."/>
            <person name="Nakamura H."/>
            <person name="Ohtoshi R."/>
            <person name="Moran D.A.P."/>
            <person name="Shinohara A."/>
            <person name="Yoshida Y."/>
            <person name="Fujiwara M."/>
            <person name="Mori M."/>
            <person name="Tomita M."/>
            <person name="Arakawa K."/>
        </authorList>
    </citation>
    <scope>NUCLEOTIDE SEQUENCE [LARGE SCALE GENOMIC DNA]</scope>
</reference>
<evidence type="ECO:0000313" key="2">
    <source>
        <dbReference type="Proteomes" id="UP000499080"/>
    </source>
</evidence>
<dbReference type="GO" id="GO:0071897">
    <property type="term" value="P:DNA biosynthetic process"/>
    <property type="evidence" value="ECO:0007669"/>
    <property type="project" value="UniProtKB-ARBA"/>
</dbReference>
<dbReference type="InterPro" id="IPR043502">
    <property type="entry name" value="DNA/RNA_pol_sf"/>
</dbReference>
<comment type="caution">
    <text evidence="1">The sequence shown here is derived from an EMBL/GenBank/DDBJ whole genome shotgun (WGS) entry which is preliminary data.</text>
</comment>